<protein>
    <recommendedName>
        <fullName evidence="6">Transport permease protein</fullName>
    </recommendedName>
</protein>
<evidence type="ECO:0000256" key="2">
    <source>
        <dbReference type="ARBA" id="ARBA00022692"/>
    </source>
</evidence>
<dbReference type="AlphaFoldDB" id="A0A511D317"/>
<sequence length="267" mass="28592">MSALTQAIRDGGVITWRNLVGMRRVPDALIGLTIQPIMFVVLFALVFAGSLGGAPYREFLVAGIFAQTVAFNVFFTTIGMANDLQKGIIDRFRSLPMSRTAVVLGRAVSDLGVSVITLIVMSLTGLVVGWRIRGSVLDALAGFGLLLLFSFAMSWIGVFVGLTARNVEVAQSAGLIWLFPLTFVSSAFVSVQGFPGWLQPVGEWNPVSAVARASRELFGNPTQLPGFGESSAWPAQHAALYAVLSSLAIVAVFLPLAVARYRRVASR</sequence>
<dbReference type="RefSeq" id="WP_028930874.1">
    <property type="nucleotide sequence ID" value="NZ_AUII01000015.1"/>
</dbReference>
<comment type="caution">
    <text evidence="8">The sequence shown here is derived from an EMBL/GenBank/DDBJ whole genome shotgun (WGS) entry which is preliminary data.</text>
</comment>
<dbReference type="PROSITE" id="PS51012">
    <property type="entry name" value="ABC_TM2"/>
    <property type="match status" value="1"/>
</dbReference>
<feature type="transmembrane region" description="Helical" evidence="6">
    <location>
        <begin position="140"/>
        <end position="162"/>
    </location>
</feature>
<reference evidence="8 9" key="1">
    <citation type="submission" date="2019-07" db="EMBL/GenBank/DDBJ databases">
        <title>Whole genome shotgun sequence of Pseudonocardia asaccharolytica NBRC 16224.</title>
        <authorList>
            <person name="Hosoyama A."/>
            <person name="Uohara A."/>
            <person name="Ohji S."/>
            <person name="Ichikawa N."/>
        </authorList>
    </citation>
    <scope>NUCLEOTIDE SEQUENCE [LARGE SCALE GENOMIC DNA]</scope>
    <source>
        <strain evidence="8 9">NBRC 16224</strain>
    </source>
</reference>
<dbReference type="GO" id="GO:0046677">
    <property type="term" value="P:response to antibiotic"/>
    <property type="evidence" value="ECO:0007669"/>
    <property type="project" value="UniProtKB-KW"/>
</dbReference>
<feature type="transmembrane region" description="Helical" evidence="6">
    <location>
        <begin position="103"/>
        <end position="128"/>
    </location>
</feature>
<dbReference type="PIRSF" id="PIRSF006648">
    <property type="entry name" value="DrrB"/>
    <property type="match status" value="1"/>
</dbReference>
<evidence type="ECO:0000256" key="5">
    <source>
        <dbReference type="ARBA" id="ARBA00023251"/>
    </source>
</evidence>
<dbReference type="GO" id="GO:0140359">
    <property type="term" value="F:ABC-type transporter activity"/>
    <property type="evidence" value="ECO:0007669"/>
    <property type="project" value="InterPro"/>
</dbReference>
<evidence type="ECO:0000256" key="4">
    <source>
        <dbReference type="ARBA" id="ARBA00023136"/>
    </source>
</evidence>
<dbReference type="OrthoDB" id="8988363at2"/>
<dbReference type="EMBL" id="BJVI01000014">
    <property type="protein sequence ID" value="GEL17974.1"/>
    <property type="molecule type" value="Genomic_DNA"/>
</dbReference>
<dbReference type="InterPro" id="IPR000412">
    <property type="entry name" value="ABC_2_transport"/>
</dbReference>
<keyword evidence="5" id="KW-0046">Antibiotic resistance</keyword>
<evidence type="ECO:0000256" key="3">
    <source>
        <dbReference type="ARBA" id="ARBA00022989"/>
    </source>
</evidence>
<dbReference type="GO" id="GO:0043190">
    <property type="term" value="C:ATP-binding cassette (ABC) transporter complex"/>
    <property type="evidence" value="ECO:0007669"/>
    <property type="project" value="InterPro"/>
</dbReference>
<keyword evidence="3 6" id="KW-1133">Transmembrane helix</keyword>
<evidence type="ECO:0000259" key="7">
    <source>
        <dbReference type="PROSITE" id="PS51012"/>
    </source>
</evidence>
<evidence type="ECO:0000256" key="1">
    <source>
        <dbReference type="ARBA" id="ARBA00004141"/>
    </source>
</evidence>
<dbReference type="InterPro" id="IPR051784">
    <property type="entry name" value="Nod_factor_ABC_transporter"/>
</dbReference>
<dbReference type="InterPro" id="IPR047817">
    <property type="entry name" value="ABC2_TM_bact-type"/>
</dbReference>
<dbReference type="STRING" id="1123024.GCA_000423625_03277"/>
<keyword evidence="6" id="KW-1003">Cell membrane</keyword>
<gene>
    <name evidence="8" type="ORF">PA7_18110</name>
</gene>
<keyword evidence="4 6" id="KW-0472">Membrane</keyword>
<dbReference type="Proteomes" id="UP000321328">
    <property type="component" value="Unassembled WGS sequence"/>
</dbReference>
<proteinExistence type="inferred from homology"/>
<feature type="transmembrane region" description="Helical" evidence="6">
    <location>
        <begin position="59"/>
        <end position="82"/>
    </location>
</feature>
<comment type="similarity">
    <text evidence="6">Belongs to the ABC-2 integral membrane protein family.</text>
</comment>
<dbReference type="PANTHER" id="PTHR43229">
    <property type="entry name" value="NODULATION PROTEIN J"/>
    <property type="match status" value="1"/>
</dbReference>
<keyword evidence="9" id="KW-1185">Reference proteome</keyword>
<feature type="transmembrane region" description="Helical" evidence="6">
    <location>
        <begin position="174"/>
        <end position="194"/>
    </location>
</feature>
<dbReference type="Pfam" id="PF01061">
    <property type="entry name" value="ABC2_membrane"/>
    <property type="match status" value="1"/>
</dbReference>
<evidence type="ECO:0000313" key="8">
    <source>
        <dbReference type="EMBL" id="GEL17974.1"/>
    </source>
</evidence>
<feature type="transmembrane region" description="Helical" evidence="6">
    <location>
        <begin position="238"/>
        <end position="259"/>
    </location>
</feature>
<dbReference type="InterPro" id="IPR013525">
    <property type="entry name" value="ABC2_TM"/>
</dbReference>
<evidence type="ECO:0000256" key="6">
    <source>
        <dbReference type="RuleBase" id="RU361157"/>
    </source>
</evidence>
<accession>A0A511D317</accession>
<feature type="domain" description="ABC transmembrane type-2" evidence="7">
    <location>
        <begin position="27"/>
        <end position="264"/>
    </location>
</feature>
<name>A0A511D317_9PSEU</name>
<keyword evidence="6" id="KW-0813">Transport</keyword>
<evidence type="ECO:0000313" key="9">
    <source>
        <dbReference type="Proteomes" id="UP000321328"/>
    </source>
</evidence>
<organism evidence="8 9">
    <name type="scientific">Pseudonocardia asaccharolytica DSM 44247 = NBRC 16224</name>
    <dbReference type="NCBI Taxonomy" id="1123024"/>
    <lineage>
        <taxon>Bacteria</taxon>
        <taxon>Bacillati</taxon>
        <taxon>Actinomycetota</taxon>
        <taxon>Actinomycetes</taxon>
        <taxon>Pseudonocardiales</taxon>
        <taxon>Pseudonocardiaceae</taxon>
        <taxon>Pseudonocardia</taxon>
    </lineage>
</organism>
<dbReference type="PANTHER" id="PTHR43229:SF2">
    <property type="entry name" value="NODULATION PROTEIN J"/>
    <property type="match status" value="1"/>
</dbReference>
<feature type="transmembrane region" description="Helical" evidence="6">
    <location>
        <begin position="28"/>
        <end position="47"/>
    </location>
</feature>
<keyword evidence="2 6" id="KW-0812">Transmembrane</keyword>
<comment type="subcellular location">
    <subcellularLocation>
        <location evidence="6">Cell membrane</location>
        <topology evidence="6">Multi-pass membrane protein</topology>
    </subcellularLocation>
    <subcellularLocation>
        <location evidence="1">Membrane</location>
        <topology evidence="1">Multi-pass membrane protein</topology>
    </subcellularLocation>
</comment>